<reference evidence="6 7" key="1">
    <citation type="journal article" date="2015" name="Genome Biol. Evol.">
        <title>Comparative Genomics of a Bacterivorous Green Alga Reveals Evolutionary Causalities and Consequences of Phago-Mixotrophic Mode of Nutrition.</title>
        <authorList>
            <person name="Burns J.A."/>
            <person name="Paasch A."/>
            <person name="Narechania A."/>
            <person name="Kim E."/>
        </authorList>
    </citation>
    <scope>NUCLEOTIDE SEQUENCE [LARGE SCALE GENOMIC DNA]</scope>
    <source>
        <strain evidence="6 7">PLY_AMNH</strain>
    </source>
</reference>
<evidence type="ECO:0000256" key="3">
    <source>
        <dbReference type="ARBA" id="ARBA00022989"/>
    </source>
</evidence>
<evidence type="ECO:0000313" key="6">
    <source>
        <dbReference type="EMBL" id="KAK3284801.1"/>
    </source>
</evidence>
<evidence type="ECO:0000256" key="1">
    <source>
        <dbReference type="ARBA" id="ARBA00004141"/>
    </source>
</evidence>
<dbReference type="InterPro" id="IPR036259">
    <property type="entry name" value="MFS_trans_sf"/>
</dbReference>
<dbReference type="PANTHER" id="PTHR10924:SF6">
    <property type="entry name" value="SOLUTE CARRIER FAMILY 49 MEMBER A3"/>
    <property type="match status" value="1"/>
</dbReference>
<keyword evidence="4 5" id="KW-0472">Membrane</keyword>
<keyword evidence="7" id="KW-1185">Reference proteome</keyword>
<evidence type="ECO:0000313" key="7">
    <source>
        <dbReference type="Proteomes" id="UP001190700"/>
    </source>
</evidence>
<dbReference type="GO" id="GO:0016020">
    <property type="term" value="C:membrane"/>
    <property type="evidence" value="ECO:0007669"/>
    <property type="project" value="UniProtKB-SubCell"/>
</dbReference>
<evidence type="ECO:0000256" key="2">
    <source>
        <dbReference type="ARBA" id="ARBA00022692"/>
    </source>
</evidence>
<dbReference type="SUPFAM" id="SSF103473">
    <property type="entry name" value="MFS general substrate transporter"/>
    <property type="match status" value="1"/>
</dbReference>
<comment type="subcellular location">
    <subcellularLocation>
        <location evidence="1">Membrane</location>
        <topology evidence="1">Multi-pass membrane protein</topology>
    </subcellularLocation>
</comment>
<accession>A0AAE0GVF0</accession>
<dbReference type="EMBL" id="LGRX02002138">
    <property type="protein sequence ID" value="KAK3284801.1"/>
    <property type="molecule type" value="Genomic_DNA"/>
</dbReference>
<dbReference type="PANTHER" id="PTHR10924">
    <property type="entry name" value="MAJOR FACILITATOR SUPERFAMILY PROTEIN-RELATED"/>
    <property type="match status" value="1"/>
</dbReference>
<gene>
    <name evidence="6" type="ORF">CYMTET_7566</name>
</gene>
<proteinExistence type="predicted"/>
<evidence type="ECO:0000256" key="5">
    <source>
        <dbReference type="SAM" id="Phobius"/>
    </source>
</evidence>
<keyword evidence="3 5" id="KW-1133">Transmembrane helix</keyword>
<protein>
    <recommendedName>
        <fullName evidence="8">MFS transporter</fullName>
    </recommendedName>
</protein>
<sequence>MGWLLLADLMPFSMWIRSPQLMIMGGSIVLGTYVDRTRKYKGVTIALFIASSLLLIPLGIGEGLDNRIVLASLLAMGAAVGPIQPINAELAVEVRAPIYLSMP</sequence>
<organism evidence="6 7">
    <name type="scientific">Cymbomonas tetramitiformis</name>
    <dbReference type="NCBI Taxonomy" id="36881"/>
    <lineage>
        <taxon>Eukaryota</taxon>
        <taxon>Viridiplantae</taxon>
        <taxon>Chlorophyta</taxon>
        <taxon>Pyramimonadophyceae</taxon>
        <taxon>Pyramimonadales</taxon>
        <taxon>Pyramimonadaceae</taxon>
        <taxon>Cymbomonas</taxon>
    </lineage>
</organism>
<dbReference type="AlphaFoldDB" id="A0AAE0GVF0"/>
<name>A0AAE0GVF0_9CHLO</name>
<dbReference type="Proteomes" id="UP001190700">
    <property type="component" value="Unassembled WGS sequence"/>
</dbReference>
<evidence type="ECO:0000256" key="4">
    <source>
        <dbReference type="ARBA" id="ARBA00023136"/>
    </source>
</evidence>
<comment type="caution">
    <text evidence="6">The sequence shown here is derived from an EMBL/GenBank/DDBJ whole genome shotgun (WGS) entry which is preliminary data.</text>
</comment>
<feature type="transmembrane region" description="Helical" evidence="5">
    <location>
        <begin position="42"/>
        <end position="60"/>
    </location>
</feature>
<keyword evidence="2 5" id="KW-0812">Transmembrane</keyword>
<evidence type="ECO:0008006" key="8">
    <source>
        <dbReference type="Google" id="ProtNLM"/>
    </source>
</evidence>
<feature type="transmembrane region" description="Helical" evidence="5">
    <location>
        <begin position="12"/>
        <end position="30"/>
    </location>
</feature>
<dbReference type="InterPro" id="IPR049680">
    <property type="entry name" value="FLVCR1-2_SLC49-like"/>
</dbReference>